<proteinExistence type="predicted"/>
<dbReference type="AlphaFoldDB" id="A0A383CLW0"/>
<evidence type="ECO:0000313" key="1">
    <source>
        <dbReference type="EMBL" id="SVE33347.1"/>
    </source>
</evidence>
<name>A0A383CLW0_9ZZZZ</name>
<dbReference type="Gene3D" id="2.60.120.620">
    <property type="entry name" value="q2cbj1_9rhob like domain"/>
    <property type="match status" value="1"/>
</dbReference>
<dbReference type="SUPFAM" id="SSF51197">
    <property type="entry name" value="Clavaminate synthase-like"/>
    <property type="match status" value="1"/>
</dbReference>
<protein>
    <recommendedName>
        <fullName evidence="2">Phytanoyl-CoA dioxygenase</fullName>
    </recommendedName>
</protein>
<gene>
    <name evidence="1" type="ORF">METZ01_LOCUS486201</name>
</gene>
<organism evidence="1">
    <name type="scientific">marine metagenome</name>
    <dbReference type="NCBI Taxonomy" id="408172"/>
    <lineage>
        <taxon>unclassified sequences</taxon>
        <taxon>metagenomes</taxon>
        <taxon>ecological metagenomes</taxon>
    </lineage>
</organism>
<feature type="non-terminal residue" evidence="1">
    <location>
        <position position="163"/>
    </location>
</feature>
<accession>A0A383CLW0</accession>
<dbReference type="Pfam" id="PF05721">
    <property type="entry name" value="PhyH"/>
    <property type="match status" value="1"/>
</dbReference>
<evidence type="ECO:0008006" key="2">
    <source>
        <dbReference type="Google" id="ProtNLM"/>
    </source>
</evidence>
<dbReference type="InterPro" id="IPR008775">
    <property type="entry name" value="Phytyl_CoA_dOase-like"/>
</dbReference>
<dbReference type="EMBL" id="UINC01210052">
    <property type="protein sequence ID" value="SVE33347.1"/>
    <property type="molecule type" value="Genomic_DNA"/>
</dbReference>
<sequence length="163" mass="17924">MIGSLTAIEIHPGESAQALHRDDSLYPIENAGMELLIGVMWALNDFTEEVGATRVVPRSHRFLRSWHLPDVSEWESAEMSKGSVLFYMGSTWHGGGANNGDRPRLGLINTYSLGWLRSESNMYLDHPPDVACGFEPRLRALMGYAAYGSGDDLMGDSYGDCPG</sequence>
<reference evidence="1" key="1">
    <citation type="submission" date="2018-05" db="EMBL/GenBank/DDBJ databases">
        <authorList>
            <person name="Lanie J.A."/>
            <person name="Ng W.-L."/>
            <person name="Kazmierczak K.M."/>
            <person name="Andrzejewski T.M."/>
            <person name="Davidsen T.M."/>
            <person name="Wayne K.J."/>
            <person name="Tettelin H."/>
            <person name="Glass J.I."/>
            <person name="Rusch D."/>
            <person name="Podicherti R."/>
            <person name="Tsui H.-C.T."/>
            <person name="Winkler M.E."/>
        </authorList>
    </citation>
    <scope>NUCLEOTIDE SEQUENCE</scope>
</reference>